<dbReference type="InterPro" id="IPR023473">
    <property type="entry name" value="AMMECR1"/>
</dbReference>
<dbReference type="GeneID" id="57964341"/>
<dbReference type="EMBL" id="AGYR01000036">
    <property type="protein sequence ID" value="ENZ12956.1"/>
    <property type="molecule type" value="Genomic_DNA"/>
</dbReference>
<proteinExistence type="predicted"/>
<comment type="caution">
    <text evidence="2">The sequence shown here is derived from an EMBL/GenBank/DDBJ whole genome shotgun (WGS) entry which is preliminary data.</text>
</comment>
<dbReference type="HOGENOM" id="CLU_048702_0_0_9"/>
<evidence type="ECO:0000259" key="1">
    <source>
        <dbReference type="PROSITE" id="PS51112"/>
    </source>
</evidence>
<dbReference type="PANTHER" id="PTHR13016:SF0">
    <property type="entry name" value="AMME SYNDROME CANDIDATE GENE 1 PROTEIN"/>
    <property type="match status" value="1"/>
</dbReference>
<accession>A0A0E2H8I1</accession>
<dbReference type="Proteomes" id="UP000013085">
    <property type="component" value="Unassembled WGS sequence"/>
</dbReference>
<protein>
    <submittedName>
        <fullName evidence="2">Ammecr1 protein</fullName>
    </submittedName>
</protein>
<dbReference type="PANTHER" id="PTHR13016">
    <property type="entry name" value="AMMECR1 HOMOLOG"/>
    <property type="match status" value="1"/>
</dbReference>
<evidence type="ECO:0000313" key="2">
    <source>
        <dbReference type="EMBL" id="ENZ12956.1"/>
    </source>
</evidence>
<dbReference type="Gene3D" id="3.30.700.20">
    <property type="entry name" value="Hypothetical protein ph0010, domain 1"/>
    <property type="match status" value="1"/>
</dbReference>
<dbReference type="AlphaFoldDB" id="A0A0E2H8I1"/>
<dbReference type="GO" id="GO:0008198">
    <property type="term" value="F:ferrous iron binding"/>
    <property type="evidence" value="ECO:0007669"/>
    <property type="project" value="InterPro"/>
</dbReference>
<dbReference type="GO" id="GO:0016702">
    <property type="term" value="F:oxidoreductase activity, acting on single donors with incorporation of molecular oxygen, incorporation of two atoms of oxygen"/>
    <property type="evidence" value="ECO:0007669"/>
    <property type="project" value="UniProtKB-ARBA"/>
</dbReference>
<gene>
    <name evidence="2" type="ORF">HMPREF1090_03237</name>
</gene>
<dbReference type="NCBIfam" id="TIGR04335">
    <property type="entry name" value="AmmeMemoSam_A"/>
    <property type="match status" value="1"/>
</dbReference>
<dbReference type="RefSeq" id="WP_002593479.1">
    <property type="nucleotide sequence ID" value="NZ_KB850978.1"/>
</dbReference>
<dbReference type="InterPro" id="IPR027485">
    <property type="entry name" value="AMMECR1_N"/>
</dbReference>
<dbReference type="CDD" id="cd07951">
    <property type="entry name" value="ED_3B_N_AMMECR1"/>
    <property type="match status" value="1"/>
</dbReference>
<name>A0A0E2H8I1_9FIRM</name>
<dbReference type="InterPro" id="IPR027623">
    <property type="entry name" value="AmmeMemoSam_A"/>
</dbReference>
<dbReference type="PROSITE" id="PS51112">
    <property type="entry name" value="AMMECR1"/>
    <property type="match status" value="1"/>
</dbReference>
<organism evidence="2 3">
    <name type="scientific">[Clostridium] clostridioforme 90A8</name>
    <dbReference type="NCBI Taxonomy" id="999408"/>
    <lineage>
        <taxon>Bacteria</taxon>
        <taxon>Bacillati</taxon>
        <taxon>Bacillota</taxon>
        <taxon>Clostridia</taxon>
        <taxon>Lachnospirales</taxon>
        <taxon>Lachnospiraceae</taxon>
        <taxon>Enterocloster</taxon>
    </lineage>
</organism>
<dbReference type="SUPFAM" id="SSF53213">
    <property type="entry name" value="LigB-like"/>
    <property type="match status" value="1"/>
</dbReference>
<dbReference type="Gene3D" id="3.40.830.10">
    <property type="entry name" value="LigB-like"/>
    <property type="match status" value="1"/>
</dbReference>
<feature type="domain" description="AMMECR1" evidence="1">
    <location>
        <begin position="291"/>
        <end position="468"/>
    </location>
</feature>
<evidence type="ECO:0000313" key="3">
    <source>
        <dbReference type="Proteomes" id="UP000013085"/>
    </source>
</evidence>
<dbReference type="PATRIC" id="fig|999408.3.peg.3501"/>
<dbReference type="InterPro" id="IPR036071">
    <property type="entry name" value="AMMECR1_dom_sf"/>
</dbReference>
<dbReference type="InterPro" id="IPR004183">
    <property type="entry name" value="Xdiol_dOase_suB"/>
</dbReference>
<dbReference type="Pfam" id="PF02900">
    <property type="entry name" value="LigB"/>
    <property type="match status" value="1"/>
</dbReference>
<dbReference type="Pfam" id="PF01871">
    <property type="entry name" value="AMMECR1"/>
    <property type="match status" value="1"/>
</dbReference>
<sequence length="468" mass="52193">MAVIGGIMVPHPPLIVPEVGRGQEILIKDTIKAYQEAAGMAAQLKPDTIVVISPHAVMYADYFHVSPGKKARGDFGQFMAPQAGEEAVYDEAFVRELDKLCGEDDFPMGTEGEREKELDHGTLVPLHFIHQHYRDYKLVRIGGSGLSFAHHYRAGRYIAIAAENLGRRVFIVASGDLSHKLRGDGPYGYSVQGPEYDERIMDVMGKAEFGELLAFSESFCEKAGECGHRSFTMMAGAMDGKAVMPRRLTHEGPFGVGYGICTFRVTGDDDGRRFLETYESCRKEACKKRRMEEDAYVSLARRSLEYYVREGRMIPFGRAEEEMPEEMLQTRAGVFVSIHRGGALRGCIGTISPVCRNVAEEIIQNAVSAGIHDPRFPSVREEELPLLEYSVDVLGGTERIQSEDQLDPLRYGVIVTRGRKRGLLLPNLEGVDTVEEQLSIARQKAGIREDETDVELERFEVIRHGVKS</sequence>
<reference evidence="2 3" key="1">
    <citation type="submission" date="2013-01" db="EMBL/GenBank/DDBJ databases">
        <title>The Genome Sequence of Clostridium clostridioforme 90A8.</title>
        <authorList>
            <consortium name="The Broad Institute Genome Sequencing Platform"/>
            <person name="Earl A."/>
            <person name="Ward D."/>
            <person name="Feldgarden M."/>
            <person name="Gevers D."/>
            <person name="Courvalin P."/>
            <person name="Lambert T."/>
            <person name="Walker B."/>
            <person name="Young S.K."/>
            <person name="Zeng Q."/>
            <person name="Gargeya S."/>
            <person name="Fitzgerald M."/>
            <person name="Haas B."/>
            <person name="Abouelleil A."/>
            <person name="Alvarado L."/>
            <person name="Arachchi H.M."/>
            <person name="Berlin A.M."/>
            <person name="Chapman S.B."/>
            <person name="Dewar J."/>
            <person name="Goldberg J."/>
            <person name="Griggs A."/>
            <person name="Gujja S."/>
            <person name="Hansen M."/>
            <person name="Howarth C."/>
            <person name="Imamovic A."/>
            <person name="Larimer J."/>
            <person name="McCowan C."/>
            <person name="Murphy C."/>
            <person name="Neiman D."/>
            <person name="Pearson M."/>
            <person name="Priest M."/>
            <person name="Roberts A."/>
            <person name="Saif S."/>
            <person name="Shea T."/>
            <person name="Sisk P."/>
            <person name="Sykes S."/>
            <person name="Wortman J."/>
            <person name="Nusbaum C."/>
            <person name="Birren B."/>
        </authorList>
    </citation>
    <scope>NUCLEOTIDE SEQUENCE [LARGE SCALE GENOMIC DNA]</scope>
    <source>
        <strain evidence="2 3">90A8</strain>
    </source>
</reference>
<dbReference type="SUPFAM" id="SSF143447">
    <property type="entry name" value="AMMECR1-like"/>
    <property type="match status" value="1"/>
</dbReference>
<dbReference type="InterPro" id="IPR002733">
    <property type="entry name" value="AMMECR1_domain"/>
</dbReference>